<dbReference type="AlphaFoldDB" id="A0A1V9XZJ5"/>
<reference evidence="3 4" key="1">
    <citation type="journal article" date="2017" name="Gigascience">
        <title>Draft genome of the honey bee ectoparasitic mite, Tropilaelaps mercedesae, is shaped by the parasitic life history.</title>
        <authorList>
            <person name="Dong X."/>
            <person name="Armstrong S.D."/>
            <person name="Xia D."/>
            <person name="Makepeace B.L."/>
            <person name="Darby A.C."/>
            <person name="Kadowaki T."/>
        </authorList>
    </citation>
    <scope>NUCLEOTIDE SEQUENCE [LARGE SCALE GENOMIC DNA]</scope>
    <source>
        <strain evidence="3">Wuxi-XJTLU</strain>
    </source>
</reference>
<sequence>VVQTKNGLIKHKKRFHPEERMKAFKFTCSEGCDVAFSSLGFLREHYNDHHGLEANVVTAQFVSLEEFYRWKENEEQETHSRLVVKDRRSAGQKGRIRISYCCHRSGEEPASGKRRRTRSRSGLKEGVICTAAMRVYVLPDGRVDMTYFPEHWGHTGDIRLFLSKEQRQEIARQLGSGNDPDAIILECSRSDNPRLRAVDRHTVYRVARDFNIPWVWGRQGQKLTPEHRELRTLSSIKSLQVAVAEQENNKVVEEEVVQSESNLDNETTVGGIDNGEAIRLQQRALECLSRLSSKLMARSIRFNEDDVTILETIEDRLEHRNQLRQINAEDPQEGATCILILDAQNREHTQIPVTVSEPPKDLNVSIISCEPPASRNVFARSPQGTLNTR</sequence>
<evidence type="ECO:0000259" key="2">
    <source>
        <dbReference type="PROSITE" id="PS50157"/>
    </source>
</evidence>
<keyword evidence="1" id="KW-0863">Zinc-finger</keyword>
<evidence type="ECO:0000313" key="3">
    <source>
        <dbReference type="EMBL" id="OQR78894.1"/>
    </source>
</evidence>
<dbReference type="InterPro" id="IPR013087">
    <property type="entry name" value="Znf_C2H2_type"/>
</dbReference>
<name>A0A1V9XZJ5_9ACAR</name>
<dbReference type="Proteomes" id="UP000192247">
    <property type="component" value="Unassembled WGS sequence"/>
</dbReference>
<proteinExistence type="predicted"/>
<feature type="non-terminal residue" evidence="3">
    <location>
        <position position="1"/>
    </location>
</feature>
<dbReference type="PROSITE" id="PS50157">
    <property type="entry name" value="ZINC_FINGER_C2H2_2"/>
    <property type="match status" value="1"/>
</dbReference>
<keyword evidence="4" id="KW-1185">Reference proteome</keyword>
<comment type="caution">
    <text evidence="3">The sequence shown here is derived from an EMBL/GenBank/DDBJ whole genome shotgun (WGS) entry which is preliminary data.</text>
</comment>
<keyword evidence="1" id="KW-0862">Zinc</keyword>
<dbReference type="InterPro" id="IPR052797">
    <property type="entry name" value="RegFact_GeneExpr_CellDeath"/>
</dbReference>
<accession>A0A1V9XZJ5</accession>
<dbReference type="STRING" id="418985.A0A1V9XZJ5"/>
<protein>
    <recommendedName>
        <fullName evidence="2">C2H2-type domain-containing protein</fullName>
    </recommendedName>
</protein>
<dbReference type="PANTHER" id="PTHR33936">
    <property type="entry name" value="PROTEIN CBG17840"/>
    <property type="match status" value="1"/>
</dbReference>
<dbReference type="OrthoDB" id="10018489at2759"/>
<organism evidence="3 4">
    <name type="scientific">Tropilaelaps mercedesae</name>
    <dbReference type="NCBI Taxonomy" id="418985"/>
    <lineage>
        <taxon>Eukaryota</taxon>
        <taxon>Metazoa</taxon>
        <taxon>Ecdysozoa</taxon>
        <taxon>Arthropoda</taxon>
        <taxon>Chelicerata</taxon>
        <taxon>Arachnida</taxon>
        <taxon>Acari</taxon>
        <taxon>Parasitiformes</taxon>
        <taxon>Mesostigmata</taxon>
        <taxon>Gamasina</taxon>
        <taxon>Dermanyssoidea</taxon>
        <taxon>Laelapidae</taxon>
        <taxon>Tropilaelaps</taxon>
    </lineage>
</organism>
<evidence type="ECO:0000313" key="4">
    <source>
        <dbReference type="Proteomes" id="UP000192247"/>
    </source>
</evidence>
<dbReference type="GO" id="GO:0008270">
    <property type="term" value="F:zinc ion binding"/>
    <property type="evidence" value="ECO:0007669"/>
    <property type="project" value="UniProtKB-KW"/>
</dbReference>
<keyword evidence="1" id="KW-0479">Metal-binding</keyword>
<dbReference type="EMBL" id="MNPL01001705">
    <property type="protein sequence ID" value="OQR78894.1"/>
    <property type="molecule type" value="Genomic_DNA"/>
</dbReference>
<feature type="domain" description="C2H2-type" evidence="2">
    <location>
        <begin position="26"/>
        <end position="54"/>
    </location>
</feature>
<dbReference type="InParanoid" id="A0A1V9XZJ5"/>
<gene>
    <name evidence="3" type="ORF">BIW11_06108</name>
</gene>
<dbReference type="PANTHER" id="PTHR33936:SF25">
    <property type="entry name" value="C2H2-TYPE DOMAIN-CONTAINING PROTEIN"/>
    <property type="match status" value="1"/>
</dbReference>
<evidence type="ECO:0000256" key="1">
    <source>
        <dbReference type="PROSITE-ProRule" id="PRU00042"/>
    </source>
</evidence>
<dbReference type="PROSITE" id="PS00028">
    <property type="entry name" value="ZINC_FINGER_C2H2_1"/>
    <property type="match status" value="1"/>
</dbReference>